<feature type="transmembrane region" description="Helical" evidence="4">
    <location>
        <begin position="432"/>
        <end position="451"/>
    </location>
</feature>
<keyword evidence="4" id="KW-1133">Transmembrane helix</keyword>
<accession>A0A1Y4QLN7</accession>
<dbReference type="GO" id="GO:0140664">
    <property type="term" value="F:ATP-dependent DNA damage sensor activity"/>
    <property type="evidence" value="ECO:0007669"/>
    <property type="project" value="InterPro"/>
</dbReference>
<proteinExistence type="predicted"/>
<evidence type="ECO:0000256" key="4">
    <source>
        <dbReference type="SAM" id="Phobius"/>
    </source>
</evidence>
<evidence type="ECO:0000259" key="5">
    <source>
        <dbReference type="SMART" id="SM00534"/>
    </source>
</evidence>
<feature type="domain" description="DNA mismatch repair proteins mutS family" evidence="5">
    <location>
        <begin position="416"/>
        <end position="590"/>
    </location>
</feature>
<keyword evidence="3" id="KW-0238">DNA-binding</keyword>
<organism evidence="6 7">
    <name type="scientific">Thomasclavelia spiroformis</name>
    <dbReference type="NCBI Taxonomy" id="29348"/>
    <lineage>
        <taxon>Bacteria</taxon>
        <taxon>Bacillati</taxon>
        <taxon>Bacillota</taxon>
        <taxon>Erysipelotrichia</taxon>
        <taxon>Erysipelotrichales</taxon>
        <taxon>Coprobacillaceae</taxon>
        <taxon>Thomasclavelia</taxon>
    </lineage>
</organism>
<dbReference type="Proteomes" id="UP000196258">
    <property type="component" value="Unassembled WGS sequence"/>
</dbReference>
<dbReference type="Pfam" id="PF00488">
    <property type="entry name" value="MutS_V"/>
    <property type="match status" value="1"/>
</dbReference>
<dbReference type="GO" id="GO:0030983">
    <property type="term" value="F:mismatched DNA binding"/>
    <property type="evidence" value="ECO:0007669"/>
    <property type="project" value="InterPro"/>
</dbReference>
<evidence type="ECO:0000256" key="2">
    <source>
        <dbReference type="ARBA" id="ARBA00022840"/>
    </source>
</evidence>
<keyword evidence="1" id="KW-0547">Nucleotide-binding</keyword>
<feature type="transmembrane region" description="Helical" evidence="4">
    <location>
        <begin position="213"/>
        <end position="231"/>
    </location>
</feature>
<dbReference type="SUPFAM" id="SSF52540">
    <property type="entry name" value="P-loop containing nucleoside triphosphate hydrolases"/>
    <property type="match status" value="1"/>
</dbReference>
<gene>
    <name evidence="6" type="ORF">B5E91_04105</name>
</gene>
<evidence type="ECO:0000256" key="1">
    <source>
        <dbReference type="ARBA" id="ARBA00022741"/>
    </source>
</evidence>
<dbReference type="SMART" id="SM00534">
    <property type="entry name" value="MUTSac"/>
    <property type="match status" value="1"/>
</dbReference>
<dbReference type="EMBL" id="NFLB01000003">
    <property type="protein sequence ID" value="OUQ06000.1"/>
    <property type="molecule type" value="Genomic_DNA"/>
</dbReference>
<dbReference type="Gene3D" id="3.40.50.300">
    <property type="entry name" value="P-loop containing nucleotide triphosphate hydrolases"/>
    <property type="match status" value="1"/>
</dbReference>
<reference evidence="7" key="1">
    <citation type="submission" date="2017-04" db="EMBL/GenBank/DDBJ databases">
        <title>Function of individual gut microbiota members based on whole genome sequencing of pure cultures obtained from chicken caecum.</title>
        <authorList>
            <person name="Medvecky M."/>
            <person name="Cejkova D."/>
            <person name="Polansky O."/>
            <person name="Karasova D."/>
            <person name="Kubasova T."/>
            <person name="Cizek A."/>
            <person name="Rychlik I."/>
        </authorList>
    </citation>
    <scope>NUCLEOTIDE SEQUENCE [LARGE SCALE GENOMIC DNA]</scope>
    <source>
        <strain evidence="7">An149</strain>
    </source>
</reference>
<dbReference type="CDD" id="cd03283">
    <property type="entry name" value="ABC_MutS-like"/>
    <property type="match status" value="1"/>
</dbReference>
<dbReference type="InterPro" id="IPR000432">
    <property type="entry name" value="DNA_mismatch_repair_MutS_C"/>
</dbReference>
<comment type="caution">
    <text evidence="6">The sequence shown here is derived from an EMBL/GenBank/DDBJ whole genome shotgun (WGS) entry which is preliminary data.</text>
</comment>
<dbReference type="AlphaFoldDB" id="A0A1Y4QLN7"/>
<evidence type="ECO:0000313" key="7">
    <source>
        <dbReference type="Proteomes" id="UP000196258"/>
    </source>
</evidence>
<dbReference type="PANTHER" id="PTHR11361">
    <property type="entry name" value="DNA MISMATCH REPAIR PROTEIN MUTS FAMILY MEMBER"/>
    <property type="match status" value="1"/>
</dbReference>
<dbReference type="PANTHER" id="PTHR11361:SF99">
    <property type="entry name" value="DNA MISMATCH REPAIR PROTEIN"/>
    <property type="match status" value="1"/>
</dbReference>
<dbReference type="Gene3D" id="1.10.1420.10">
    <property type="match status" value="1"/>
</dbReference>
<keyword evidence="4" id="KW-0812">Transmembrane</keyword>
<dbReference type="SUPFAM" id="SSF48334">
    <property type="entry name" value="DNA repair protein MutS, domain III"/>
    <property type="match status" value="1"/>
</dbReference>
<dbReference type="InterPro" id="IPR045076">
    <property type="entry name" value="MutS"/>
</dbReference>
<feature type="transmembrane region" description="Helical" evidence="4">
    <location>
        <begin position="52"/>
        <end position="70"/>
    </location>
</feature>
<sequence length="590" mass="68123">MKYDDYLVVQNKINNDVVSLKKRTTAISLLRFLTMIGCLICLLVGYFFNREYLYIIALVLVILFSYLVYLHSQVTNQLMYFEAKLVVINNYLARFEDKWHSFKENGADYVDKISGLMKDLDIVGNNSLFQYLNTASTRSGKIRLLHKLTRRDYDINTLIEEQEAVKELGDNDDFVIDIETYGKMIKKPKFVEKTVEEFINGIKDYQISYDLKLLLIIIPILTIIMFLMFTFNIMFKVAVIAVAILIFGQWISTLIFLPKHSEIFKQVSDLSKCLNSYQNICRLTLQTTFTSKHLNKLKNQLNQAYEAFDELKKISSIVKQRNNILAAILLNGILLWDFNCKRAYDTWIKKYGNEVENWLDAIGELESLISLQVLLKTKKQTTFPLFNDELCLEFEGAYHPLIDDRKVVANSFAMKKQVCVITGSNMSGKTTFLRTIGINLVLAFAGGPVMAKSFKCSLMKIYTSMRLEDDLSGISTFYAELLRIKEIVDANNRGEKMIALIDEIFKGTNSKDRIYGAAKTVEQLSSSNIFTFITTHDFELCELENQIPCTNYHFSEYYQDNKIMFDYLIKDGRCKTTNAKYLLKMVGITK</sequence>
<dbReference type="InterPro" id="IPR036187">
    <property type="entry name" value="DNA_mismatch_repair_MutS_sf"/>
</dbReference>
<feature type="transmembrane region" description="Helical" evidence="4">
    <location>
        <begin position="237"/>
        <end position="257"/>
    </location>
</feature>
<dbReference type="GO" id="GO:0006298">
    <property type="term" value="P:mismatch repair"/>
    <property type="evidence" value="ECO:0007669"/>
    <property type="project" value="InterPro"/>
</dbReference>
<dbReference type="InterPro" id="IPR027417">
    <property type="entry name" value="P-loop_NTPase"/>
</dbReference>
<keyword evidence="2" id="KW-0067">ATP-binding</keyword>
<evidence type="ECO:0000313" key="6">
    <source>
        <dbReference type="EMBL" id="OUQ06000.1"/>
    </source>
</evidence>
<dbReference type="GO" id="GO:0005524">
    <property type="term" value="F:ATP binding"/>
    <property type="evidence" value="ECO:0007669"/>
    <property type="project" value="UniProtKB-KW"/>
</dbReference>
<feature type="transmembrane region" description="Helical" evidence="4">
    <location>
        <begin position="29"/>
        <end position="46"/>
    </location>
</feature>
<dbReference type="RefSeq" id="WP_087255308.1">
    <property type="nucleotide sequence ID" value="NZ_CAMMFM010000006.1"/>
</dbReference>
<name>A0A1Y4QLN7_9FIRM</name>
<dbReference type="GO" id="GO:0005829">
    <property type="term" value="C:cytosol"/>
    <property type="evidence" value="ECO:0007669"/>
    <property type="project" value="TreeGrafter"/>
</dbReference>
<evidence type="ECO:0000256" key="3">
    <source>
        <dbReference type="ARBA" id="ARBA00023125"/>
    </source>
</evidence>
<protein>
    <recommendedName>
        <fullName evidence="5">DNA mismatch repair proteins mutS family domain-containing protein</fullName>
    </recommendedName>
</protein>
<keyword evidence="4" id="KW-0472">Membrane</keyword>